<dbReference type="GO" id="GO:0003824">
    <property type="term" value="F:catalytic activity"/>
    <property type="evidence" value="ECO:0007669"/>
    <property type="project" value="InterPro"/>
</dbReference>
<reference evidence="7" key="1">
    <citation type="submission" date="2013-08" db="EMBL/GenBank/DDBJ databases">
        <authorList>
            <person name="Mendez C."/>
            <person name="Richter M."/>
            <person name="Ferrer M."/>
            <person name="Sanchez J."/>
        </authorList>
    </citation>
    <scope>NUCLEOTIDE SEQUENCE</scope>
</reference>
<dbReference type="AlphaFoldDB" id="T0XXL8"/>
<evidence type="ECO:0000256" key="1">
    <source>
        <dbReference type="ARBA" id="ARBA00001966"/>
    </source>
</evidence>
<dbReference type="GO" id="GO:0046872">
    <property type="term" value="F:metal ion binding"/>
    <property type="evidence" value="ECO:0007669"/>
    <property type="project" value="UniProtKB-KW"/>
</dbReference>
<protein>
    <submittedName>
        <fullName evidence="7">Cobalamin B12-binding/Radical SAM family protein</fullName>
    </submittedName>
</protein>
<dbReference type="InterPro" id="IPR051198">
    <property type="entry name" value="BchE-like"/>
</dbReference>
<evidence type="ECO:0000259" key="6">
    <source>
        <dbReference type="Pfam" id="PF04055"/>
    </source>
</evidence>
<name>T0XXL8_9ZZZZ</name>
<dbReference type="GO" id="GO:0051536">
    <property type="term" value="F:iron-sulfur cluster binding"/>
    <property type="evidence" value="ECO:0007669"/>
    <property type="project" value="UniProtKB-KW"/>
</dbReference>
<keyword evidence="2" id="KW-0949">S-adenosyl-L-methionine</keyword>
<dbReference type="Pfam" id="PF04055">
    <property type="entry name" value="Radical_SAM"/>
    <property type="match status" value="1"/>
</dbReference>
<dbReference type="PANTHER" id="PTHR43409:SF7">
    <property type="entry name" value="BLL1977 PROTEIN"/>
    <property type="match status" value="1"/>
</dbReference>
<proteinExistence type="predicted"/>
<feature type="domain" description="Radical SAM core" evidence="6">
    <location>
        <begin position="18"/>
        <end position="73"/>
    </location>
</feature>
<feature type="non-terminal residue" evidence="7">
    <location>
        <position position="74"/>
    </location>
</feature>
<dbReference type="InterPro" id="IPR007197">
    <property type="entry name" value="rSAM"/>
</dbReference>
<evidence type="ECO:0000256" key="2">
    <source>
        <dbReference type="ARBA" id="ARBA00022691"/>
    </source>
</evidence>
<evidence type="ECO:0000313" key="7">
    <source>
        <dbReference type="EMBL" id="EQD27531.1"/>
    </source>
</evidence>
<comment type="caution">
    <text evidence="7">The sequence shown here is derived from an EMBL/GenBank/DDBJ whole genome shotgun (WGS) entry which is preliminary data.</text>
</comment>
<evidence type="ECO:0000256" key="3">
    <source>
        <dbReference type="ARBA" id="ARBA00022723"/>
    </source>
</evidence>
<organism evidence="7">
    <name type="scientific">mine drainage metagenome</name>
    <dbReference type="NCBI Taxonomy" id="410659"/>
    <lineage>
        <taxon>unclassified sequences</taxon>
        <taxon>metagenomes</taxon>
        <taxon>ecological metagenomes</taxon>
    </lineage>
</organism>
<dbReference type="SUPFAM" id="SSF102114">
    <property type="entry name" value="Radical SAM enzymes"/>
    <property type="match status" value="1"/>
</dbReference>
<dbReference type="EMBL" id="AUZX01015993">
    <property type="protein sequence ID" value="EQD27531.1"/>
    <property type="molecule type" value="Genomic_DNA"/>
</dbReference>
<dbReference type="GO" id="GO:0005829">
    <property type="term" value="C:cytosol"/>
    <property type="evidence" value="ECO:0007669"/>
    <property type="project" value="TreeGrafter"/>
</dbReference>
<dbReference type="InterPro" id="IPR058240">
    <property type="entry name" value="rSAM_sf"/>
</dbReference>
<evidence type="ECO:0000256" key="5">
    <source>
        <dbReference type="ARBA" id="ARBA00023014"/>
    </source>
</evidence>
<keyword evidence="3" id="KW-0479">Metal-binding</keyword>
<keyword evidence="5" id="KW-0411">Iron-sulfur</keyword>
<dbReference type="PANTHER" id="PTHR43409">
    <property type="entry name" value="ANAEROBIC MAGNESIUM-PROTOPORPHYRIN IX MONOMETHYL ESTER CYCLASE-RELATED"/>
    <property type="match status" value="1"/>
</dbReference>
<keyword evidence="4" id="KW-0408">Iron</keyword>
<comment type="cofactor">
    <cofactor evidence="1">
        <name>[4Fe-4S] cluster</name>
        <dbReference type="ChEBI" id="CHEBI:49883"/>
    </cofactor>
</comment>
<gene>
    <name evidence="7" type="ORF">B1A_21636</name>
</gene>
<accession>T0XXL8</accession>
<evidence type="ECO:0000256" key="4">
    <source>
        <dbReference type="ARBA" id="ARBA00023004"/>
    </source>
</evidence>
<sequence>MIEEGLTPQWGAQVRIETAFDPELLDLFKASNCFNVFVGFESINPKTLDLFNKRQTYEKIVASIQKFKEAGIRI</sequence>
<reference evidence="7" key="2">
    <citation type="journal article" date="2014" name="ISME J.">
        <title>Microbial stratification in low pH oxic and suboxic macroscopic growths along an acid mine drainage.</title>
        <authorList>
            <person name="Mendez-Garcia C."/>
            <person name="Mesa V."/>
            <person name="Sprenger R.R."/>
            <person name="Richter M."/>
            <person name="Diez M.S."/>
            <person name="Solano J."/>
            <person name="Bargiela R."/>
            <person name="Golyshina O.V."/>
            <person name="Manteca A."/>
            <person name="Ramos J.L."/>
            <person name="Gallego J.R."/>
            <person name="Llorente I."/>
            <person name="Martins Dos Santos V.A."/>
            <person name="Jensen O.N."/>
            <person name="Pelaez A.I."/>
            <person name="Sanchez J."/>
            <person name="Ferrer M."/>
        </authorList>
    </citation>
    <scope>NUCLEOTIDE SEQUENCE</scope>
</reference>